<evidence type="ECO:0000313" key="2">
    <source>
        <dbReference type="EMBL" id="ADY55718.1"/>
    </source>
</evidence>
<dbReference type="HOGENOM" id="CLU_036012_0_0_9"/>
<dbReference type="STRING" id="645991.Sgly_1415"/>
<sequence length="275" mass="30819">MMIIKTLVENTAVSDQFEAEHGLSLYIETNQHKILFDLGASSVFIKNARKMKIDLAGVDLAVISHGHYDHGGGLREFLRINERAQIYLKTKAFQQHCGRKADGGIEDIGLDDSLLPNARLTLVENDLNIGSELELFGNVNGRKFMSSLNTDMLMREGRELVPDNFAHEQNLLIKEEGKTLLIAGCAHTGMVNILEHLFTQKQIIPSHIIGGFHLYSRAKKQAEEAKTVEEIGKYLHQTGLRFYTCHCTGRDSFQILKTIMGDHIQYLAAGSQIEI</sequence>
<dbReference type="CDD" id="cd07713">
    <property type="entry name" value="DHPS-like_MBL-fold"/>
    <property type="match status" value="1"/>
</dbReference>
<proteinExistence type="predicted"/>
<accession>F0SWF2</accession>
<dbReference type="Gene3D" id="3.60.15.10">
    <property type="entry name" value="Ribonuclease Z/Hydroxyacylglutathione hydrolase-like"/>
    <property type="match status" value="1"/>
</dbReference>
<evidence type="ECO:0000313" key="3">
    <source>
        <dbReference type="Proteomes" id="UP000007488"/>
    </source>
</evidence>
<gene>
    <name evidence="2" type="ordered locus">Sgly_1415</name>
</gene>
<dbReference type="InterPro" id="IPR036866">
    <property type="entry name" value="RibonucZ/Hydroxyglut_hydro"/>
</dbReference>
<dbReference type="GO" id="GO:0016740">
    <property type="term" value="F:transferase activity"/>
    <property type="evidence" value="ECO:0007669"/>
    <property type="project" value="TreeGrafter"/>
</dbReference>
<protein>
    <submittedName>
        <fullName evidence="2">Metallo-beta-lactamase family protein</fullName>
    </submittedName>
</protein>
<dbReference type="SUPFAM" id="SSF56281">
    <property type="entry name" value="Metallo-hydrolase/oxidoreductase"/>
    <property type="match status" value="1"/>
</dbReference>
<dbReference type="PANTHER" id="PTHR13754">
    <property type="entry name" value="METALLO-BETA-LACTAMASE SUPERFAMILY PROTEIN"/>
    <property type="match status" value="1"/>
</dbReference>
<dbReference type="AlphaFoldDB" id="F0SWF2"/>
<dbReference type="KEGG" id="sgy:Sgly_1415"/>
<dbReference type="Proteomes" id="UP000007488">
    <property type="component" value="Chromosome"/>
</dbReference>
<dbReference type="eggNOG" id="COG1237">
    <property type="taxonomic scope" value="Bacteria"/>
</dbReference>
<dbReference type="EMBL" id="CP002547">
    <property type="protein sequence ID" value="ADY55718.1"/>
    <property type="molecule type" value="Genomic_DNA"/>
</dbReference>
<feature type="domain" description="Metallo-beta-lactamase" evidence="1">
    <location>
        <begin position="22"/>
        <end position="81"/>
    </location>
</feature>
<name>F0SWF2_SYNGF</name>
<organism evidence="2 3">
    <name type="scientific">Syntrophobotulus glycolicus (strain DSM 8271 / FlGlyR)</name>
    <dbReference type="NCBI Taxonomy" id="645991"/>
    <lineage>
        <taxon>Bacteria</taxon>
        <taxon>Bacillati</taxon>
        <taxon>Bacillota</taxon>
        <taxon>Clostridia</taxon>
        <taxon>Eubacteriales</taxon>
        <taxon>Desulfitobacteriaceae</taxon>
        <taxon>Syntrophobotulus</taxon>
    </lineage>
</organism>
<dbReference type="Pfam" id="PF00753">
    <property type="entry name" value="Lactamase_B"/>
    <property type="match status" value="1"/>
</dbReference>
<reference evidence="2 3" key="1">
    <citation type="journal article" date="2011" name="Stand. Genomic Sci.">
        <title>Complete genome sequence of Syntrophobotulus glycolicus type strain (FlGlyR).</title>
        <authorList>
            <person name="Han C."/>
            <person name="Mwirichia R."/>
            <person name="Chertkov O."/>
            <person name="Held B."/>
            <person name="Lapidus A."/>
            <person name="Nolan M."/>
            <person name="Lucas S."/>
            <person name="Hammon N."/>
            <person name="Deshpande S."/>
            <person name="Cheng J.F."/>
            <person name="Tapia R."/>
            <person name="Goodwin L."/>
            <person name="Pitluck S."/>
            <person name="Huntemann M."/>
            <person name="Liolios K."/>
            <person name="Ivanova N."/>
            <person name="Pagani I."/>
            <person name="Mavromatis K."/>
            <person name="Ovchinikova G."/>
            <person name="Pati A."/>
            <person name="Chen A."/>
            <person name="Palaniappan K."/>
            <person name="Land M."/>
            <person name="Hauser L."/>
            <person name="Brambilla E.M."/>
            <person name="Rohde M."/>
            <person name="Spring S."/>
            <person name="Sikorski J."/>
            <person name="Goker M."/>
            <person name="Woyke T."/>
            <person name="Bristow J."/>
            <person name="Eisen J.A."/>
            <person name="Markowitz V."/>
            <person name="Hugenholtz P."/>
            <person name="Kyrpides N.C."/>
            <person name="Klenk H.P."/>
            <person name="Detter J.C."/>
        </authorList>
    </citation>
    <scope>NUCLEOTIDE SEQUENCE [LARGE SCALE GENOMIC DNA]</scope>
    <source>
        <strain evidence="3">DSM 8271 / FlGlyR</strain>
    </source>
</reference>
<reference evidence="3" key="2">
    <citation type="submission" date="2011-02" db="EMBL/GenBank/DDBJ databases">
        <title>The complete genome of Syntrophobotulus glycolicus DSM 8271.</title>
        <authorList>
            <person name="Lucas S."/>
            <person name="Copeland A."/>
            <person name="Lapidus A."/>
            <person name="Bruce D."/>
            <person name="Goodwin L."/>
            <person name="Pitluck S."/>
            <person name="Kyrpides N."/>
            <person name="Mavromatis K."/>
            <person name="Pagani I."/>
            <person name="Ivanova N."/>
            <person name="Mikhailova N."/>
            <person name="Chertkov O."/>
            <person name="Held B."/>
            <person name="Detter J.C."/>
            <person name="Tapia R."/>
            <person name="Han C."/>
            <person name="Land M."/>
            <person name="Hauser L."/>
            <person name="Markowitz V."/>
            <person name="Cheng J.-F."/>
            <person name="Hugenholtz P."/>
            <person name="Woyke T."/>
            <person name="Wu D."/>
            <person name="Spring S."/>
            <person name="Schroeder M."/>
            <person name="Brambilla E."/>
            <person name="Klenk H.-P."/>
            <person name="Eisen J.A."/>
        </authorList>
    </citation>
    <scope>NUCLEOTIDE SEQUENCE [LARGE SCALE GENOMIC DNA]</scope>
    <source>
        <strain evidence="3">DSM 8271 / FlGlyR</strain>
    </source>
</reference>
<dbReference type="InterPro" id="IPR041712">
    <property type="entry name" value="DHPS-like_MBL-fold"/>
</dbReference>
<keyword evidence="3" id="KW-1185">Reference proteome</keyword>
<dbReference type="PANTHER" id="PTHR13754:SF13">
    <property type="entry name" value="METALLO-BETA-LACTAMASE SUPERFAMILY PROTEIN (AFU_ORTHOLOGUE AFUA_3G07630)"/>
    <property type="match status" value="1"/>
</dbReference>
<dbReference type="InterPro" id="IPR052926">
    <property type="entry name" value="Metallo-beta-lactamase_dom"/>
</dbReference>
<evidence type="ECO:0000259" key="1">
    <source>
        <dbReference type="Pfam" id="PF00753"/>
    </source>
</evidence>
<dbReference type="InterPro" id="IPR001279">
    <property type="entry name" value="Metallo-B-lactamas"/>
</dbReference>